<keyword evidence="5" id="KW-1185">Reference proteome</keyword>
<sequence length="179" mass="18305">MPVLTKTLIAGSLAMLFALTGCAATGPAPAASGPSAPASATPASADTTDTPSASPARQVEGSVVRFTARGVSVDVVIGADNAATRGFLSMLPLTLTLEEFSGREKIGYLPRKLDTTGSPGSDPEDGDLIYFVPWGNIGFYYNTAGIGHSDQVIHLGTYQATTEQLTKLQGGDVTVTLAG</sequence>
<proteinExistence type="predicted"/>
<keyword evidence="2" id="KW-0732">Signal</keyword>
<protein>
    <recommendedName>
        <fullName evidence="3">Cyclophilin-like domain-containing protein</fullName>
    </recommendedName>
</protein>
<dbReference type="EMBL" id="FOQY01000002">
    <property type="protein sequence ID" value="SFI32492.1"/>
    <property type="molecule type" value="Genomic_DNA"/>
</dbReference>
<evidence type="ECO:0000256" key="2">
    <source>
        <dbReference type="SAM" id="SignalP"/>
    </source>
</evidence>
<evidence type="ECO:0000313" key="4">
    <source>
        <dbReference type="EMBL" id="SFI32492.1"/>
    </source>
</evidence>
<dbReference type="Proteomes" id="UP000199111">
    <property type="component" value="Unassembled WGS sequence"/>
</dbReference>
<feature type="domain" description="Cyclophilin-like" evidence="3">
    <location>
        <begin position="79"/>
        <end position="177"/>
    </location>
</feature>
<evidence type="ECO:0000259" key="3">
    <source>
        <dbReference type="Pfam" id="PF18050"/>
    </source>
</evidence>
<feature type="region of interest" description="Disordered" evidence="1">
    <location>
        <begin position="28"/>
        <end position="58"/>
    </location>
</feature>
<dbReference type="Pfam" id="PF18050">
    <property type="entry name" value="Cyclophil_like2"/>
    <property type="match status" value="1"/>
</dbReference>
<evidence type="ECO:0000256" key="1">
    <source>
        <dbReference type="SAM" id="MobiDB-lite"/>
    </source>
</evidence>
<dbReference type="GeneID" id="96296747"/>
<dbReference type="InterPro" id="IPR041183">
    <property type="entry name" value="Cyclophilin-like"/>
</dbReference>
<gene>
    <name evidence="4" type="ORF">SAMN05216275_102416</name>
</gene>
<feature type="chain" id="PRO_5039277809" description="Cyclophilin-like domain-containing protein" evidence="2">
    <location>
        <begin position="24"/>
        <end position="179"/>
    </location>
</feature>
<feature type="compositionally biased region" description="Low complexity" evidence="1">
    <location>
        <begin position="28"/>
        <end position="56"/>
    </location>
</feature>
<dbReference type="Gene3D" id="2.40.100.20">
    <property type="match status" value="1"/>
</dbReference>
<dbReference type="AlphaFoldDB" id="A0A1I3HA20"/>
<organism evidence="4 5">
    <name type="scientific">Streptosporangium canum</name>
    <dbReference type="NCBI Taxonomy" id="324952"/>
    <lineage>
        <taxon>Bacteria</taxon>
        <taxon>Bacillati</taxon>
        <taxon>Actinomycetota</taxon>
        <taxon>Actinomycetes</taxon>
        <taxon>Streptosporangiales</taxon>
        <taxon>Streptosporangiaceae</taxon>
        <taxon>Streptosporangium</taxon>
    </lineage>
</organism>
<dbReference type="RefSeq" id="WP_093885719.1">
    <property type="nucleotide sequence ID" value="NZ_FOQY01000002.1"/>
</dbReference>
<dbReference type="SUPFAM" id="SSF50891">
    <property type="entry name" value="Cyclophilin-like"/>
    <property type="match status" value="1"/>
</dbReference>
<reference evidence="5" key="1">
    <citation type="submission" date="2016-10" db="EMBL/GenBank/DDBJ databases">
        <authorList>
            <person name="Varghese N."/>
            <person name="Submissions S."/>
        </authorList>
    </citation>
    <scope>NUCLEOTIDE SEQUENCE [LARGE SCALE GENOMIC DNA]</scope>
    <source>
        <strain evidence="5">CGMCC 4.2126</strain>
    </source>
</reference>
<name>A0A1I3HA20_9ACTN</name>
<accession>A0A1I3HA20</accession>
<dbReference type="PROSITE" id="PS51257">
    <property type="entry name" value="PROKAR_LIPOPROTEIN"/>
    <property type="match status" value="1"/>
</dbReference>
<evidence type="ECO:0000313" key="5">
    <source>
        <dbReference type="Proteomes" id="UP000199111"/>
    </source>
</evidence>
<dbReference type="InterPro" id="IPR029000">
    <property type="entry name" value="Cyclophilin-like_dom_sf"/>
</dbReference>
<feature type="signal peptide" evidence="2">
    <location>
        <begin position="1"/>
        <end position="23"/>
    </location>
</feature>